<dbReference type="GO" id="GO:0003697">
    <property type="term" value="F:single-stranded DNA binding"/>
    <property type="evidence" value="ECO:0007669"/>
    <property type="project" value="TreeGrafter"/>
</dbReference>
<evidence type="ECO:0000313" key="1">
    <source>
        <dbReference type="EMBL" id="EFN85435.1"/>
    </source>
</evidence>
<dbReference type="GO" id="GO:0046975">
    <property type="term" value="F:histone H3K36 methyltransferase activity"/>
    <property type="evidence" value="ECO:0007669"/>
    <property type="project" value="TreeGrafter"/>
</dbReference>
<dbReference type="GO" id="GO:0044547">
    <property type="term" value="F:DNA topoisomerase binding"/>
    <property type="evidence" value="ECO:0007669"/>
    <property type="project" value="TreeGrafter"/>
</dbReference>
<proteinExistence type="predicted"/>
<dbReference type="GO" id="GO:0015074">
    <property type="term" value="P:DNA integration"/>
    <property type="evidence" value="ECO:0007669"/>
    <property type="project" value="TreeGrafter"/>
</dbReference>
<accession>E2BFU5</accession>
<dbReference type="OMA" id="HNNATLH"/>
<reference evidence="1 2" key="1">
    <citation type="journal article" date="2010" name="Science">
        <title>Genomic comparison of the ants Camponotus floridanus and Harpegnathos saltator.</title>
        <authorList>
            <person name="Bonasio R."/>
            <person name="Zhang G."/>
            <person name="Ye C."/>
            <person name="Mutti N.S."/>
            <person name="Fang X."/>
            <person name="Qin N."/>
            <person name="Donahue G."/>
            <person name="Yang P."/>
            <person name="Li Q."/>
            <person name="Li C."/>
            <person name="Zhang P."/>
            <person name="Huang Z."/>
            <person name="Berger S.L."/>
            <person name="Reinberg D."/>
            <person name="Wang J."/>
            <person name="Liebig J."/>
        </authorList>
    </citation>
    <scope>NUCLEOTIDE SEQUENCE [LARGE SCALE GENOMIC DNA]</scope>
    <source>
        <strain evidence="1 2">R22 G/1</strain>
    </source>
</reference>
<dbReference type="InterPro" id="IPR052709">
    <property type="entry name" value="Transposase-MT_Hybrid"/>
</dbReference>
<dbReference type="GO" id="GO:0000793">
    <property type="term" value="C:condensed chromosome"/>
    <property type="evidence" value="ECO:0007669"/>
    <property type="project" value="TreeGrafter"/>
</dbReference>
<dbReference type="GO" id="GO:0042800">
    <property type="term" value="F:histone H3K4 methyltransferase activity"/>
    <property type="evidence" value="ECO:0007669"/>
    <property type="project" value="TreeGrafter"/>
</dbReference>
<dbReference type="InterPro" id="IPR036397">
    <property type="entry name" value="RNaseH_sf"/>
</dbReference>
<dbReference type="GO" id="GO:0005634">
    <property type="term" value="C:nucleus"/>
    <property type="evidence" value="ECO:0007669"/>
    <property type="project" value="TreeGrafter"/>
</dbReference>
<gene>
    <name evidence="1" type="ORF">EAI_10537</name>
</gene>
<feature type="non-terminal residue" evidence="1">
    <location>
        <position position="101"/>
    </location>
</feature>
<dbReference type="AlphaFoldDB" id="E2BFU5"/>
<dbReference type="GO" id="GO:0003690">
    <property type="term" value="F:double-stranded DNA binding"/>
    <property type="evidence" value="ECO:0007669"/>
    <property type="project" value="TreeGrafter"/>
</dbReference>
<dbReference type="GO" id="GO:0000729">
    <property type="term" value="P:DNA double-strand break processing"/>
    <property type="evidence" value="ECO:0007669"/>
    <property type="project" value="TreeGrafter"/>
</dbReference>
<dbReference type="PANTHER" id="PTHR46060">
    <property type="entry name" value="MARINER MOS1 TRANSPOSASE-LIKE PROTEIN"/>
    <property type="match status" value="1"/>
</dbReference>
<dbReference type="GO" id="GO:0035861">
    <property type="term" value="C:site of double-strand break"/>
    <property type="evidence" value="ECO:0007669"/>
    <property type="project" value="TreeGrafter"/>
</dbReference>
<dbReference type="GO" id="GO:0006303">
    <property type="term" value="P:double-strand break repair via nonhomologous end joining"/>
    <property type="evidence" value="ECO:0007669"/>
    <property type="project" value="TreeGrafter"/>
</dbReference>
<dbReference type="GO" id="GO:0044774">
    <property type="term" value="P:mitotic DNA integrity checkpoint signaling"/>
    <property type="evidence" value="ECO:0007669"/>
    <property type="project" value="TreeGrafter"/>
</dbReference>
<keyword evidence="2" id="KW-1185">Reference proteome</keyword>
<name>E2BFU5_HARSA</name>
<protein>
    <submittedName>
        <fullName evidence="1">Histone-lysine N-methyltransferase SETMAR</fullName>
    </submittedName>
</protein>
<keyword evidence="1" id="KW-0489">Methyltransferase</keyword>
<dbReference type="Proteomes" id="UP000008237">
    <property type="component" value="Unassembled WGS sequence"/>
</dbReference>
<dbReference type="OrthoDB" id="8028980at2759"/>
<organism evidence="2">
    <name type="scientific">Harpegnathos saltator</name>
    <name type="common">Jerdon's jumping ant</name>
    <dbReference type="NCBI Taxonomy" id="610380"/>
    <lineage>
        <taxon>Eukaryota</taxon>
        <taxon>Metazoa</taxon>
        <taxon>Ecdysozoa</taxon>
        <taxon>Arthropoda</taxon>
        <taxon>Hexapoda</taxon>
        <taxon>Insecta</taxon>
        <taxon>Pterygota</taxon>
        <taxon>Neoptera</taxon>
        <taxon>Endopterygota</taxon>
        <taxon>Hymenoptera</taxon>
        <taxon>Apocrita</taxon>
        <taxon>Aculeata</taxon>
        <taxon>Formicoidea</taxon>
        <taxon>Formicidae</taxon>
        <taxon>Ponerinae</taxon>
        <taxon>Ponerini</taxon>
        <taxon>Harpegnathos</taxon>
    </lineage>
</organism>
<dbReference type="EMBL" id="GL448052">
    <property type="protein sequence ID" value="EFN85435.1"/>
    <property type="molecule type" value="Genomic_DNA"/>
</dbReference>
<dbReference type="Gene3D" id="3.30.420.10">
    <property type="entry name" value="Ribonuclease H-like superfamily/Ribonuclease H"/>
    <property type="match status" value="1"/>
</dbReference>
<dbReference type="GO" id="GO:0032259">
    <property type="term" value="P:methylation"/>
    <property type="evidence" value="ECO:0007669"/>
    <property type="project" value="UniProtKB-KW"/>
</dbReference>
<keyword evidence="1" id="KW-0808">Transferase</keyword>
<dbReference type="PANTHER" id="PTHR46060:SF2">
    <property type="entry name" value="HISTONE-LYSINE N-METHYLTRANSFERASE SETMAR"/>
    <property type="match status" value="1"/>
</dbReference>
<feature type="non-terminal residue" evidence="1">
    <location>
        <position position="1"/>
    </location>
</feature>
<dbReference type="GO" id="GO:0031297">
    <property type="term" value="P:replication fork processing"/>
    <property type="evidence" value="ECO:0007669"/>
    <property type="project" value="TreeGrafter"/>
</dbReference>
<sequence length="101" mass="11864">VVFHHNNATLHTSLTTRNKLLLPGWDVLPHPPYLPDLAPSDYHLFRSLQNCMNGKTLKDEEAVRKHLDWFFADKSQTFYERGIMKLVERQLEVIDKDGQYI</sequence>
<dbReference type="GO" id="GO:0000014">
    <property type="term" value="F:single-stranded DNA endodeoxyribonuclease activity"/>
    <property type="evidence" value="ECO:0007669"/>
    <property type="project" value="TreeGrafter"/>
</dbReference>
<dbReference type="InParanoid" id="E2BFU5"/>
<evidence type="ECO:0000313" key="2">
    <source>
        <dbReference type="Proteomes" id="UP000008237"/>
    </source>
</evidence>